<feature type="compositionally biased region" description="Polar residues" evidence="1">
    <location>
        <begin position="9"/>
        <end position="22"/>
    </location>
</feature>
<comment type="caution">
    <text evidence="2">The sequence shown here is derived from an EMBL/GenBank/DDBJ whole genome shotgun (WGS) entry which is preliminary data.</text>
</comment>
<accession>A0ABR3JJR3</accession>
<gene>
    <name evidence="2" type="ORF">HGRIS_001942</name>
</gene>
<reference evidence="3" key="1">
    <citation type="submission" date="2024-06" db="EMBL/GenBank/DDBJ databases">
        <title>Multi-omics analyses provide insights into the biosynthesis of the anticancer antibiotic pleurotin in Hohenbuehelia grisea.</title>
        <authorList>
            <person name="Weaver J.A."/>
            <person name="Alberti F."/>
        </authorList>
    </citation>
    <scope>NUCLEOTIDE SEQUENCE [LARGE SCALE GENOMIC DNA]</scope>
    <source>
        <strain evidence="3">T-177</strain>
    </source>
</reference>
<keyword evidence="3" id="KW-1185">Reference proteome</keyword>
<evidence type="ECO:0000313" key="3">
    <source>
        <dbReference type="Proteomes" id="UP001556367"/>
    </source>
</evidence>
<feature type="region of interest" description="Disordered" evidence="1">
    <location>
        <begin position="1"/>
        <end position="25"/>
    </location>
</feature>
<dbReference type="Proteomes" id="UP001556367">
    <property type="component" value="Unassembled WGS sequence"/>
</dbReference>
<sequence>MGSVRATGSFAQQYSQHTSTPNEKTRLMTIPELDEEEQVPADDVGFLLAIQPPNLHLHLSLGHKRGAWYLLFAREYPTADSREVVRLSLRGTRPSRSETGRPRFWFDPKAFTGWEGRHQTLLGYLLQNHPDDPRILEIKRSKPLPRGKGIVNEVEVLVHEAALLRWCEGCGTWESIADLTSPRWVLVRQKGGKGSLPGFLCDVCYQKRTLRSRAAHMAHRLTSGCCS</sequence>
<protein>
    <submittedName>
        <fullName evidence="2">Uncharacterized protein</fullName>
    </submittedName>
</protein>
<evidence type="ECO:0000256" key="1">
    <source>
        <dbReference type="SAM" id="MobiDB-lite"/>
    </source>
</evidence>
<organism evidence="2 3">
    <name type="scientific">Hohenbuehelia grisea</name>
    <dbReference type="NCBI Taxonomy" id="104357"/>
    <lineage>
        <taxon>Eukaryota</taxon>
        <taxon>Fungi</taxon>
        <taxon>Dikarya</taxon>
        <taxon>Basidiomycota</taxon>
        <taxon>Agaricomycotina</taxon>
        <taxon>Agaricomycetes</taxon>
        <taxon>Agaricomycetidae</taxon>
        <taxon>Agaricales</taxon>
        <taxon>Pleurotineae</taxon>
        <taxon>Pleurotaceae</taxon>
        <taxon>Hohenbuehelia</taxon>
    </lineage>
</organism>
<evidence type="ECO:0000313" key="2">
    <source>
        <dbReference type="EMBL" id="KAL0955725.1"/>
    </source>
</evidence>
<proteinExistence type="predicted"/>
<dbReference type="EMBL" id="JASNQZ010000006">
    <property type="protein sequence ID" value="KAL0955725.1"/>
    <property type="molecule type" value="Genomic_DNA"/>
</dbReference>
<name>A0ABR3JJR3_9AGAR</name>